<organism evidence="1 2">
    <name type="scientific">Erwinia amylovora NBRC 12687 = CFBP 1232</name>
    <dbReference type="NCBI Taxonomy" id="1219359"/>
    <lineage>
        <taxon>Bacteria</taxon>
        <taxon>Pseudomonadati</taxon>
        <taxon>Pseudomonadota</taxon>
        <taxon>Gammaproteobacteria</taxon>
        <taxon>Enterobacterales</taxon>
        <taxon>Erwiniaceae</taxon>
        <taxon>Erwinia</taxon>
    </lineage>
</organism>
<evidence type="ECO:0000313" key="2">
    <source>
        <dbReference type="Proteomes" id="UP000013111"/>
    </source>
</evidence>
<sequence length="52" mass="5445">MLAALVTISSGLSRGRLQGPPLAAAAFIVVQSRVFLPSAVPQLSYGDMLCDR</sequence>
<reference evidence="1 2" key="2">
    <citation type="submission" date="2013-04" db="EMBL/GenBank/DDBJ databases">
        <title>Comparative genomics of 12 strains of Erwinia amylovora identifies a pan-genome with a large conserved core and provides insights into host specificity.</title>
        <authorList>
            <person name="Mann R.A."/>
            <person name="Smits T.H.M."/>
            <person name="Buehlmann A."/>
            <person name="Blom J."/>
            <person name="Goesmann A."/>
            <person name="Frey J.E."/>
            <person name="Plummer K.M."/>
            <person name="Beer S.V."/>
            <person name="Luck J."/>
            <person name="Duffy B."/>
            <person name="Rodoni B."/>
        </authorList>
    </citation>
    <scope>NUCLEOTIDE SEQUENCE [LARGE SCALE GENOMIC DNA]</scope>
    <source>
        <strain evidence="2">CFBP 1232</strain>
    </source>
</reference>
<comment type="caution">
    <text evidence="1">The sequence shown here is derived from an EMBL/GenBank/DDBJ whole genome shotgun (WGS) entry which is preliminary data.</text>
</comment>
<accession>A0A831A5X9</accession>
<name>A0A831A5X9_ERWAM</name>
<protein>
    <submittedName>
        <fullName evidence="1">Uncharacterized protein</fullName>
    </submittedName>
</protein>
<evidence type="ECO:0000313" key="1">
    <source>
        <dbReference type="EMBL" id="CCO95007.1"/>
    </source>
</evidence>
<proteinExistence type="predicted"/>
<gene>
    <name evidence="1" type="ORF">BN437_3097</name>
</gene>
<reference evidence="1 2" key="1">
    <citation type="submission" date="2012-11" db="EMBL/GenBank/DDBJ databases">
        <authorList>
            <person name="Linke B."/>
        </authorList>
    </citation>
    <scope>NUCLEOTIDE SEQUENCE [LARGE SCALE GENOMIC DNA]</scope>
    <source>
        <strain evidence="2">CFBP 1232</strain>
    </source>
</reference>
<dbReference type="Proteomes" id="UP000013111">
    <property type="component" value="Unassembled WGS sequence"/>
</dbReference>
<dbReference type="EMBL" id="CAPB01000035">
    <property type="protein sequence ID" value="CCO95007.1"/>
    <property type="molecule type" value="Genomic_DNA"/>
</dbReference>
<dbReference type="AlphaFoldDB" id="A0A831A5X9"/>